<dbReference type="Proteomes" id="UP000054466">
    <property type="component" value="Unassembled WGS sequence"/>
</dbReference>
<dbReference type="InterPro" id="IPR042468">
    <property type="entry name" value="Peptidase_C65_otubain_sub1"/>
</dbReference>
<feature type="region of interest" description="Disordered" evidence="7">
    <location>
        <begin position="415"/>
        <end position="450"/>
    </location>
</feature>
<dbReference type="GO" id="GO:0004843">
    <property type="term" value="F:cysteine-type deubiquitinase activity"/>
    <property type="evidence" value="ECO:0007669"/>
    <property type="project" value="UniProtKB-EC"/>
</dbReference>
<dbReference type="GO" id="GO:0071108">
    <property type="term" value="P:protein K48-linked deubiquitination"/>
    <property type="evidence" value="ECO:0007669"/>
    <property type="project" value="TreeGrafter"/>
</dbReference>
<evidence type="ECO:0000256" key="6">
    <source>
        <dbReference type="ARBA" id="ARBA00022807"/>
    </source>
</evidence>
<evidence type="ECO:0000256" key="5">
    <source>
        <dbReference type="ARBA" id="ARBA00022801"/>
    </source>
</evidence>
<evidence type="ECO:0000313" key="8">
    <source>
        <dbReference type="EMBL" id="KIW31592.1"/>
    </source>
</evidence>
<keyword evidence="9" id="KW-1185">Reference proteome</keyword>
<feature type="region of interest" description="Disordered" evidence="7">
    <location>
        <begin position="462"/>
        <end position="497"/>
    </location>
</feature>
<dbReference type="PANTHER" id="PTHR12931:SF15">
    <property type="entry name" value="UBIQUITIN THIOESTERASE OTUBAIN-LIKE"/>
    <property type="match status" value="1"/>
</dbReference>
<dbReference type="GO" id="GO:0005634">
    <property type="term" value="C:nucleus"/>
    <property type="evidence" value="ECO:0007669"/>
    <property type="project" value="TreeGrafter"/>
</dbReference>
<feature type="compositionally biased region" description="Pro residues" evidence="7">
    <location>
        <begin position="469"/>
        <end position="478"/>
    </location>
</feature>
<accession>A0A0D2B1T9</accession>
<dbReference type="CDD" id="cd22749">
    <property type="entry name" value="Otubain_C65"/>
    <property type="match status" value="1"/>
</dbReference>
<organism evidence="8 9">
    <name type="scientific">Cladophialophora immunda</name>
    <dbReference type="NCBI Taxonomy" id="569365"/>
    <lineage>
        <taxon>Eukaryota</taxon>
        <taxon>Fungi</taxon>
        <taxon>Dikarya</taxon>
        <taxon>Ascomycota</taxon>
        <taxon>Pezizomycotina</taxon>
        <taxon>Eurotiomycetes</taxon>
        <taxon>Chaetothyriomycetidae</taxon>
        <taxon>Chaetothyriales</taxon>
        <taxon>Herpotrichiellaceae</taxon>
        <taxon>Cladophialophora</taxon>
    </lineage>
</organism>
<dbReference type="STRING" id="569365.A0A0D2B1T9"/>
<dbReference type="InterPro" id="IPR019400">
    <property type="entry name" value="Peptidase_C65_otubain"/>
</dbReference>
<dbReference type="RefSeq" id="XP_016251808.1">
    <property type="nucleotide sequence ID" value="XM_016389906.1"/>
</dbReference>
<dbReference type="Pfam" id="PF10275">
    <property type="entry name" value="Peptidase_C65"/>
    <property type="match status" value="1"/>
</dbReference>
<evidence type="ECO:0000256" key="4">
    <source>
        <dbReference type="ARBA" id="ARBA00022786"/>
    </source>
</evidence>
<sequence>MTFCPEPLPFHSLSGPFPPQQNPRPRLRFQPDSQHSLTYEYFPELPYNQHYGYPTPAASNRTASAMATPDVDEMEQFQQLSDQYQPNLPGPLIGSKKPLSDLVTEYAQADSTYVVKTRALEATHSAYRQVKGDGQCGWRGAVFGYFEILLRSGDPSLITQELVRLRSFEQTMRSVGIDYDIIIDMFDFTWELFDALKSAVERGDTNEAVLLDSLNDENISNSIVYHFKMMTSSFMQLQPDRYEAFLEMPVQQYCLTRIDPANQEIDHVGLQALTDAVIAPAYIALEVAYLDRSTGDEVTSYHFVDNAKGWPTIRLIYRPGHYDIIYKEDQMPAQGPQRLQVYLQTDTPQYITPQRPEVFKSEDPQALDELSFMFPHATQAMTDSSLSFSSNGVFSPRFQSPPALIYAQSNSAQGSYFPHMPPNTFHAIPPPQHQTQQAAPPPPVRTHSLPQRSYSSTMLQLTPQISPSPQSPQPPSPATPNSAVTKPVVMPNSKPNEPQIRYNENCFNYSLQGNKSIPLDPASFGSSALSPAHFANSAFQPLIWNAEEEYGKRD</sequence>
<dbReference type="PANTHER" id="PTHR12931">
    <property type="entry name" value="UBIQUITIN THIOLESTERASE PROTEIN OTUB"/>
    <property type="match status" value="1"/>
</dbReference>
<dbReference type="InterPro" id="IPR042467">
    <property type="entry name" value="Peptidase_C65_otubain_sub2"/>
</dbReference>
<dbReference type="Gene3D" id="3.30.200.60">
    <property type="entry name" value="Peptidase C65 Otubain, subdomain 1"/>
    <property type="match status" value="1"/>
</dbReference>
<dbReference type="GO" id="GO:0006508">
    <property type="term" value="P:proteolysis"/>
    <property type="evidence" value="ECO:0007669"/>
    <property type="project" value="UniProtKB-KW"/>
</dbReference>
<dbReference type="HOGENOM" id="CLU_014832_0_1_1"/>
<protein>
    <recommendedName>
        <fullName evidence="2">ubiquitinyl hydrolase 1</fullName>
        <ecNumber evidence="2">3.4.19.12</ecNumber>
    </recommendedName>
</protein>
<dbReference type="AlphaFoldDB" id="A0A0D2B1T9"/>
<dbReference type="GeneID" id="27342416"/>
<evidence type="ECO:0000256" key="1">
    <source>
        <dbReference type="ARBA" id="ARBA00000707"/>
    </source>
</evidence>
<evidence type="ECO:0000313" key="9">
    <source>
        <dbReference type="Proteomes" id="UP000054466"/>
    </source>
</evidence>
<feature type="region of interest" description="Disordered" evidence="7">
    <location>
        <begin position="1"/>
        <end position="25"/>
    </location>
</feature>
<keyword evidence="6" id="KW-0788">Thiol protease</keyword>
<gene>
    <name evidence="8" type="ORF">PV07_03222</name>
</gene>
<dbReference type="InterPro" id="IPR038765">
    <property type="entry name" value="Papain-like_cys_pep_sf"/>
</dbReference>
<reference evidence="8 9" key="1">
    <citation type="submission" date="2015-01" db="EMBL/GenBank/DDBJ databases">
        <title>The Genome Sequence of Cladophialophora immunda CBS83496.</title>
        <authorList>
            <consortium name="The Broad Institute Genomics Platform"/>
            <person name="Cuomo C."/>
            <person name="de Hoog S."/>
            <person name="Gorbushina A."/>
            <person name="Stielow B."/>
            <person name="Teixiera M."/>
            <person name="Abouelleil A."/>
            <person name="Chapman S.B."/>
            <person name="Priest M."/>
            <person name="Young S.K."/>
            <person name="Wortman J."/>
            <person name="Nusbaum C."/>
            <person name="Birren B."/>
        </authorList>
    </citation>
    <scope>NUCLEOTIDE SEQUENCE [LARGE SCALE GENOMIC DNA]</scope>
    <source>
        <strain evidence="8 9">CBS 83496</strain>
    </source>
</reference>
<name>A0A0D2B1T9_9EURO</name>
<dbReference type="SUPFAM" id="SSF54001">
    <property type="entry name" value="Cysteine proteinases"/>
    <property type="match status" value="1"/>
</dbReference>
<keyword evidence="5" id="KW-0378">Hydrolase</keyword>
<dbReference type="GO" id="GO:0043130">
    <property type="term" value="F:ubiquitin binding"/>
    <property type="evidence" value="ECO:0007669"/>
    <property type="project" value="TreeGrafter"/>
</dbReference>
<dbReference type="OrthoDB" id="18915at2759"/>
<comment type="catalytic activity">
    <reaction evidence="1">
        <text>Thiol-dependent hydrolysis of ester, thioester, amide, peptide and isopeptide bonds formed by the C-terminal Gly of ubiquitin (a 76-residue protein attached to proteins as an intracellular targeting signal).</text>
        <dbReference type="EC" id="3.4.19.12"/>
    </reaction>
</comment>
<keyword evidence="3" id="KW-0645">Protease</keyword>
<dbReference type="EC" id="3.4.19.12" evidence="2"/>
<dbReference type="Gene3D" id="1.20.1300.20">
    <property type="entry name" value="Peptidase C65 Otubain, subdomain 2"/>
    <property type="match status" value="1"/>
</dbReference>
<evidence type="ECO:0000256" key="3">
    <source>
        <dbReference type="ARBA" id="ARBA00022670"/>
    </source>
</evidence>
<dbReference type="VEuPathDB" id="FungiDB:PV07_03222"/>
<proteinExistence type="predicted"/>
<evidence type="ECO:0000256" key="7">
    <source>
        <dbReference type="SAM" id="MobiDB-lite"/>
    </source>
</evidence>
<keyword evidence="4" id="KW-0833">Ubl conjugation pathway</keyword>
<evidence type="ECO:0000256" key="2">
    <source>
        <dbReference type="ARBA" id="ARBA00012759"/>
    </source>
</evidence>
<dbReference type="EMBL" id="KN847041">
    <property type="protein sequence ID" value="KIW31592.1"/>
    <property type="molecule type" value="Genomic_DNA"/>
</dbReference>